<dbReference type="Proteomes" id="UP000483820">
    <property type="component" value="Chromosome I"/>
</dbReference>
<organism evidence="2 3">
    <name type="scientific">Caenorhabditis remanei</name>
    <name type="common">Caenorhabditis vulgaris</name>
    <dbReference type="NCBI Taxonomy" id="31234"/>
    <lineage>
        <taxon>Eukaryota</taxon>
        <taxon>Metazoa</taxon>
        <taxon>Ecdysozoa</taxon>
        <taxon>Nematoda</taxon>
        <taxon>Chromadorea</taxon>
        <taxon>Rhabditida</taxon>
        <taxon>Rhabditina</taxon>
        <taxon>Rhabditomorpha</taxon>
        <taxon>Rhabditoidea</taxon>
        <taxon>Rhabditidae</taxon>
        <taxon>Peloderinae</taxon>
        <taxon>Caenorhabditis</taxon>
    </lineage>
</organism>
<keyword evidence="1" id="KW-0812">Transmembrane</keyword>
<dbReference type="AlphaFoldDB" id="A0A6A5HXP2"/>
<reference evidence="2 3" key="1">
    <citation type="submission" date="2019-12" db="EMBL/GenBank/DDBJ databases">
        <title>Chromosome-level assembly of the Caenorhabditis remanei genome.</title>
        <authorList>
            <person name="Teterina A.A."/>
            <person name="Willis J.H."/>
            <person name="Phillips P.C."/>
        </authorList>
    </citation>
    <scope>NUCLEOTIDE SEQUENCE [LARGE SCALE GENOMIC DNA]</scope>
    <source>
        <strain evidence="2 3">PX506</strain>
        <tissue evidence="2">Whole organism</tissue>
    </source>
</reference>
<accession>A0A6A5HXP2</accession>
<sequence length="120" mass="13386">MKQIEFPFALSMMRGMLIGQCKQETKKSHLTCQRTVNNGLQTLCEILIEESLDYEPAMCQSVSYSNIKVVDTSSPWFSAVIGLFIGFLIAVVVVFVMKRFIFSKNRQMMSGASGASTVSK</sequence>
<evidence type="ECO:0000313" key="2">
    <source>
        <dbReference type="EMBL" id="KAF1770792.1"/>
    </source>
</evidence>
<keyword evidence="1" id="KW-1133">Transmembrane helix</keyword>
<comment type="caution">
    <text evidence="2">The sequence shown here is derived from an EMBL/GenBank/DDBJ whole genome shotgun (WGS) entry which is preliminary data.</text>
</comment>
<dbReference type="KEGG" id="crq:GCK72_002615"/>
<dbReference type="CTD" id="9810154"/>
<protein>
    <submittedName>
        <fullName evidence="2">Uncharacterized protein</fullName>
    </submittedName>
</protein>
<keyword evidence="1" id="KW-0472">Membrane</keyword>
<evidence type="ECO:0000256" key="1">
    <source>
        <dbReference type="SAM" id="Phobius"/>
    </source>
</evidence>
<gene>
    <name evidence="2" type="ORF">GCK72_002615</name>
</gene>
<name>A0A6A5HXP2_CAERE</name>
<dbReference type="GeneID" id="9810154"/>
<evidence type="ECO:0000313" key="3">
    <source>
        <dbReference type="Proteomes" id="UP000483820"/>
    </source>
</evidence>
<dbReference type="RefSeq" id="XP_003112305.2">
    <property type="nucleotide sequence ID" value="XM_003112257.2"/>
</dbReference>
<proteinExistence type="predicted"/>
<feature type="transmembrane region" description="Helical" evidence="1">
    <location>
        <begin position="76"/>
        <end position="97"/>
    </location>
</feature>
<dbReference type="EMBL" id="WUAV01000001">
    <property type="protein sequence ID" value="KAF1770792.1"/>
    <property type="molecule type" value="Genomic_DNA"/>
</dbReference>